<feature type="signal peptide" evidence="2">
    <location>
        <begin position="1"/>
        <end position="22"/>
    </location>
</feature>
<evidence type="ECO:0000256" key="2">
    <source>
        <dbReference type="SAM" id="SignalP"/>
    </source>
</evidence>
<reference evidence="3" key="1">
    <citation type="submission" date="2019-10" db="EMBL/GenBank/DDBJ databases">
        <title>Short sand fly seasons in Tbilisi, Georgia, hinder development of host immunity to saliva of the visceral leishmaniasis vector Phlebotomus kandelakii.</title>
        <authorList>
            <person name="Oliveira F."/>
            <person name="Giorgobiani E."/>
            <person name="Guimaraes-Costa A.B."/>
            <person name="Abdeladhim M."/>
            <person name="Oristian J."/>
            <person name="Tskhvaradze L."/>
            <person name="Tsertsvadze N."/>
            <person name="Zakalashvili M."/>
            <person name="Valenzuela J.G."/>
            <person name="Kamhawi S."/>
        </authorList>
    </citation>
    <scope>NUCLEOTIDE SEQUENCE</scope>
    <source>
        <strain evidence="3">Wild-capture in Tbilisi</strain>
        <tissue evidence="3">Salivary glands</tissue>
    </source>
</reference>
<keyword evidence="1" id="KW-0812">Transmembrane</keyword>
<keyword evidence="2" id="KW-0732">Signal</keyword>
<keyword evidence="1" id="KW-1133">Transmembrane helix</keyword>
<protein>
    <submittedName>
        <fullName evidence="3">Putative secreted protein</fullName>
    </submittedName>
</protein>
<proteinExistence type="predicted"/>
<dbReference type="AlphaFoldDB" id="A0A6B2ECW6"/>
<accession>A0A6B2ECW6</accession>
<evidence type="ECO:0000256" key="1">
    <source>
        <dbReference type="SAM" id="Phobius"/>
    </source>
</evidence>
<feature type="chain" id="PRO_5025677877" evidence="2">
    <location>
        <begin position="23"/>
        <end position="164"/>
    </location>
</feature>
<evidence type="ECO:0000313" key="3">
    <source>
        <dbReference type="EMBL" id="NBJ60106.1"/>
    </source>
</evidence>
<sequence length="164" mass="18502">MNFVSFLGISINLSIVTICVYCEHTVKNCSTSDLDSDCPINSRCLQTLVDSTSGKCECSETDNYQFNAMYENEADYCVRRHTETAKADTVQVVLRRPPSSHHIVGGILIPIFVVLIIVGVVYGTVRYRVAQRIREAVVSRFFVRHRPSYQDVMMGTDFDDPPLI</sequence>
<organism evidence="3">
    <name type="scientific">Phlebotomus kandelakii</name>
    <dbReference type="NCBI Taxonomy" id="1109342"/>
    <lineage>
        <taxon>Eukaryota</taxon>
        <taxon>Metazoa</taxon>
        <taxon>Ecdysozoa</taxon>
        <taxon>Arthropoda</taxon>
        <taxon>Hexapoda</taxon>
        <taxon>Insecta</taxon>
        <taxon>Pterygota</taxon>
        <taxon>Neoptera</taxon>
        <taxon>Endopterygota</taxon>
        <taxon>Diptera</taxon>
        <taxon>Nematocera</taxon>
        <taxon>Psychodoidea</taxon>
        <taxon>Psychodidae</taxon>
        <taxon>Phlebotomus</taxon>
        <taxon>Larroussius</taxon>
    </lineage>
</organism>
<name>A0A6B2ECW6_9DIPT</name>
<feature type="transmembrane region" description="Helical" evidence="1">
    <location>
        <begin position="103"/>
        <end position="125"/>
    </location>
</feature>
<dbReference type="EMBL" id="GIFK01002403">
    <property type="protein sequence ID" value="NBJ60106.1"/>
    <property type="molecule type" value="Transcribed_RNA"/>
</dbReference>
<keyword evidence="1" id="KW-0472">Membrane</keyword>